<keyword evidence="3" id="KW-1185">Reference proteome</keyword>
<sequence>MPILHLFSHVFFAVVGANGSLWNIVVHVAVILGLGKLFGFEKKILFIASNANVGGPTKNSLWNGKC</sequence>
<dbReference type="Pfam" id="PF05684">
    <property type="entry name" value="DUF819"/>
    <property type="match status" value="1"/>
</dbReference>
<comment type="caution">
    <text evidence="2">The sequence shown here is derived from an EMBL/GenBank/DDBJ whole genome shotgun (WGS) entry which is preliminary data.</text>
</comment>
<gene>
    <name evidence="2" type="ORF">KFK09_025597</name>
</gene>
<dbReference type="PANTHER" id="PTHR34289:SF3">
    <property type="entry name" value="PROTEIN, PUTATIVE (DUF819)-RELATED"/>
    <property type="match status" value="1"/>
</dbReference>
<evidence type="ECO:0000313" key="2">
    <source>
        <dbReference type="EMBL" id="KAI0491337.1"/>
    </source>
</evidence>
<accession>A0A8T3A496</accession>
<dbReference type="EMBL" id="JAGYWB010000018">
    <property type="protein sequence ID" value="KAI0491337.1"/>
    <property type="molecule type" value="Genomic_DNA"/>
</dbReference>
<dbReference type="Proteomes" id="UP000829196">
    <property type="component" value="Unassembled WGS sequence"/>
</dbReference>
<dbReference type="InterPro" id="IPR008537">
    <property type="entry name" value="DUF819"/>
</dbReference>
<evidence type="ECO:0000256" key="1">
    <source>
        <dbReference type="SAM" id="Phobius"/>
    </source>
</evidence>
<organism evidence="2 3">
    <name type="scientific">Dendrobium nobile</name>
    <name type="common">Orchid</name>
    <dbReference type="NCBI Taxonomy" id="94219"/>
    <lineage>
        <taxon>Eukaryota</taxon>
        <taxon>Viridiplantae</taxon>
        <taxon>Streptophyta</taxon>
        <taxon>Embryophyta</taxon>
        <taxon>Tracheophyta</taxon>
        <taxon>Spermatophyta</taxon>
        <taxon>Magnoliopsida</taxon>
        <taxon>Liliopsida</taxon>
        <taxon>Asparagales</taxon>
        <taxon>Orchidaceae</taxon>
        <taxon>Epidendroideae</taxon>
        <taxon>Malaxideae</taxon>
        <taxon>Dendrobiinae</taxon>
        <taxon>Dendrobium</taxon>
    </lineage>
</organism>
<keyword evidence="1" id="KW-0472">Membrane</keyword>
<dbReference type="OrthoDB" id="45797at2759"/>
<dbReference type="AlphaFoldDB" id="A0A8T3A496"/>
<feature type="transmembrane region" description="Helical" evidence="1">
    <location>
        <begin position="6"/>
        <end position="34"/>
    </location>
</feature>
<keyword evidence="1" id="KW-0812">Transmembrane</keyword>
<protein>
    <submittedName>
        <fullName evidence="2">Uncharacterized protein</fullName>
    </submittedName>
</protein>
<name>A0A8T3A496_DENNO</name>
<proteinExistence type="predicted"/>
<keyword evidence="1" id="KW-1133">Transmembrane helix</keyword>
<reference evidence="2" key="1">
    <citation type="journal article" date="2022" name="Front. Genet.">
        <title>Chromosome-Scale Assembly of the Dendrobium nobile Genome Provides Insights Into the Molecular Mechanism of the Biosynthesis of the Medicinal Active Ingredient of Dendrobium.</title>
        <authorList>
            <person name="Xu Q."/>
            <person name="Niu S.-C."/>
            <person name="Li K.-L."/>
            <person name="Zheng P.-J."/>
            <person name="Zhang X.-J."/>
            <person name="Jia Y."/>
            <person name="Liu Y."/>
            <person name="Niu Y.-X."/>
            <person name="Yu L.-H."/>
            <person name="Chen D.-F."/>
            <person name="Zhang G.-Q."/>
        </authorList>
    </citation>
    <scope>NUCLEOTIDE SEQUENCE</scope>
    <source>
        <tissue evidence="2">Leaf</tissue>
    </source>
</reference>
<dbReference type="PANTHER" id="PTHR34289">
    <property type="entry name" value="PROTEIN, PUTATIVE (DUF819)-RELATED"/>
    <property type="match status" value="1"/>
</dbReference>
<evidence type="ECO:0000313" key="3">
    <source>
        <dbReference type="Proteomes" id="UP000829196"/>
    </source>
</evidence>